<dbReference type="STRING" id="595528.A0A0D2W1H1"/>
<dbReference type="CDD" id="cd00170">
    <property type="entry name" value="SEC14"/>
    <property type="match status" value="1"/>
</dbReference>
<sequence length="644" mass="72716">MCASRLNLHFCCSSQMVQQYQSPIKVYRKPFELVMAAYERRFPTSPLIPVFLGSEVMSEYKSEDGAIHMIERRCKLDIEAPALLKKVIGVDYAYFIQKNTLNRRDRTLVIEARNETFANKVTILETCRYRVHPDNAEWTAFDQEASLKIKSFLGMENAIEKLAMKNYLKNVDKGMEIIQHYLAELERDGITSIAPWKGPEPSTTEAASAADVVATQPKLEAEFIKRYLGDLTSKEESDLLMLRQQMAETCGKRGQRLPTESVLLRFLRAREFSVEKAHEMLTRSLYWRQAVGADHILEMYKQPDVLRDYLPCGWHHFDKDGRPVFVFRVGQLDVKGVMKSVSEEDLIKQLIFINETGMKLASEATERTGRPIHDFTCIVDFEGLGLKHLWRPGVSIIQKIIQQDTANYPETMARLVVIRAPTLFPVAWSIVRNVFDERTRNKIVILGDNFLEQLADILPSESIPEFLGGSCPTSFAAGGPVPEALYEGGAASADNDNESIISADHTAMYQEMAIGRGSTFRLPIQVKDADTVITWDFFVHSGADVGFGVFFTKDSIDTEAHADKLEELEKSVKYKGSVQGTMVCQRAGQYVLRWDNTYSWVTPKTLSYHVDVISSEIYRRSLSSLLSVSTSTSAETVTSTSAVH</sequence>
<dbReference type="EMBL" id="KE346376">
    <property type="protein sequence ID" value="KJE98137.1"/>
    <property type="molecule type" value="Genomic_DNA"/>
</dbReference>
<dbReference type="eggNOG" id="KOG1471">
    <property type="taxonomic scope" value="Eukaryota"/>
</dbReference>
<protein>
    <submittedName>
        <fullName evidence="4">SEC14-like protein</fullName>
    </submittedName>
</protein>
<dbReference type="Pfam" id="PF04707">
    <property type="entry name" value="PRELI"/>
    <property type="match status" value="1"/>
</dbReference>
<keyword evidence="5" id="KW-1185">Reference proteome</keyword>
<dbReference type="SUPFAM" id="SSF101576">
    <property type="entry name" value="Supernatant protein factor (SPF), C-terminal domain"/>
    <property type="match status" value="1"/>
</dbReference>
<dbReference type="InterPro" id="IPR036865">
    <property type="entry name" value="CRAL-TRIO_dom_sf"/>
</dbReference>
<dbReference type="SMART" id="SM00516">
    <property type="entry name" value="SEC14"/>
    <property type="match status" value="1"/>
</dbReference>
<dbReference type="SUPFAM" id="SSF46938">
    <property type="entry name" value="CRAL/TRIO N-terminal domain"/>
    <property type="match status" value="1"/>
</dbReference>
<dbReference type="Proteomes" id="UP000008743">
    <property type="component" value="Unassembled WGS sequence"/>
</dbReference>
<dbReference type="Gene3D" id="2.60.120.680">
    <property type="entry name" value="GOLD domain"/>
    <property type="match status" value="1"/>
</dbReference>
<dbReference type="GO" id="GO:0005737">
    <property type="term" value="C:cytoplasm"/>
    <property type="evidence" value="ECO:0007669"/>
    <property type="project" value="TreeGrafter"/>
</dbReference>
<dbReference type="PhylomeDB" id="A0A0D2W1H1"/>
<dbReference type="Gene3D" id="3.40.525.10">
    <property type="entry name" value="CRAL-TRIO lipid binding domain"/>
    <property type="match status" value="1"/>
</dbReference>
<feature type="domain" description="PRELI/MSF1" evidence="3">
    <location>
        <begin position="17"/>
        <end position="190"/>
    </location>
</feature>
<organism evidence="4 5">
    <name type="scientific">Capsaspora owczarzaki (strain ATCC 30864)</name>
    <dbReference type="NCBI Taxonomy" id="595528"/>
    <lineage>
        <taxon>Eukaryota</taxon>
        <taxon>Filasterea</taxon>
        <taxon>Capsaspora</taxon>
    </lineage>
</organism>
<dbReference type="PROSITE" id="PS50866">
    <property type="entry name" value="GOLD"/>
    <property type="match status" value="1"/>
</dbReference>
<dbReference type="PROSITE" id="PS50191">
    <property type="entry name" value="CRAL_TRIO"/>
    <property type="match status" value="1"/>
</dbReference>
<dbReference type="AlphaFoldDB" id="A0A0D2W1H1"/>
<accession>A0A0D2W1H1</accession>
<dbReference type="InterPro" id="IPR006797">
    <property type="entry name" value="PRELI/MSF1_dom"/>
</dbReference>
<proteinExistence type="predicted"/>
<dbReference type="InterPro" id="IPR036598">
    <property type="entry name" value="GOLD_dom_sf"/>
</dbReference>
<dbReference type="InterPro" id="IPR009038">
    <property type="entry name" value="GOLD_dom"/>
</dbReference>
<evidence type="ECO:0000259" key="3">
    <source>
        <dbReference type="PROSITE" id="PS50904"/>
    </source>
</evidence>
<feature type="domain" description="CRAL-TRIO" evidence="1">
    <location>
        <begin position="302"/>
        <end position="475"/>
    </location>
</feature>
<name>A0A0D2W1H1_CAPO3</name>
<evidence type="ECO:0000259" key="1">
    <source>
        <dbReference type="PROSITE" id="PS50191"/>
    </source>
</evidence>
<gene>
    <name evidence="4" type="ORF">CAOG_008152</name>
</gene>
<dbReference type="InterPro" id="IPR051064">
    <property type="entry name" value="SEC14/CRAL-TRIO_domain"/>
</dbReference>
<dbReference type="Pfam" id="PF00650">
    <property type="entry name" value="CRAL_TRIO"/>
    <property type="match status" value="1"/>
</dbReference>
<dbReference type="InParanoid" id="A0A0D2W1H1"/>
<dbReference type="Pfam" id="PF03765">
    <property type="entry name" value="CRAL_TRIO_N"/>
    <property type="match status" value="1"/>
</dbReference>
<evidence type="ECO:0000313" key="4">
    <source>
        <dbReference type="EMBL" id="KJE98137.1"/>
    </source>
</evidence>
<dbReference type="OrthoDB" id="30289at2759"/>
<dbReference type="SMART" id="SM01100">
    <property type="entry name" value="CRAL_TRIO_N"/>
    <property type="match status" value="1"/>
</dbReference>
<dbReference type="PANTHER" id="PTHR23324">
    <property type="entry name" value="SEC14 RELATED PROTEIN"/>
    <property type="match status" value="1"/>
</dbReference>
<feature type="domain" description="GOLD" evidence="2">
    <location>
        <begin position="505"/>
        <end position="612"/>
    </location>
</feature>
<dbReference type="PROSITE" id="PS50904">
    <property type="entry name" value="PRELI_MSF1"/>
    <property type="match status" value="1"/>
</dbReference>
<evidence type="ECO:0000313" key="5">
    <source>
        <dbReference type="Proteomes" id="UP000008743"/>
    </source>
</evidence>
<dbReference type="InterPro" id="IPR011074">
    <property type="entry name" value="CRAL/TRIO_N_dom"/>
</dbReference>
<reference evidence="5" key="1">
    <citation type="submission" date="2011-02" db="EMBL/GenBank/DDBJ databases">
        <title>The Genome Sequence of Capsaspora owczarzaki ATCC 30864.</title>
        <authorList>
            <person name="Russ C."/>
            <person name="Cuomo C."/>
            <person name="Burger G."/>
            <person name="Gray M.W."/>
            <person name="Holland P.W.H."/>
            <person name="King N."/>
            <person name="Lang F.B.F."/>
            <person name="Roger A.J."/>
            <person name="Ruiz-Trillo I."/>
            <person name="Young S.K."/>
            <person name="Zeng Q."/>
            <person name="Gargeya S."/>
            <person name="Alvarado L."/>
            <person name="Berlin A."/>
            <person name="Chapman S.B."/>
            <person name="Chen Z."/>
            <person name="Freedman E."/>
            <person name="Gellesch M."/>
            <person name="Goldberg J."/>
            <person name="Griggs A."/>
            <person name="Gujja S."/>
            <person name="Heilman E."/>
            <person name="Heiman D."/>
            <person name="Howarth C."/>
            <person name="Mehta T."/>
            <person name="Neiman D."/>
            <person name="Pearson M."/>
            <person name="Roberts A."/>
            <person name="Saif S."/>
            <person name="Shea T."/>
            <person name="Shenoy N."/>
            <person name="Sisk P."/>
            <person name="Stolte C."/>
            <person name="Sykes S."/>
            <person name="White J."/>
            <person name="Yandava C."/>
            <person name="Haas B."/>
            <person name="Nusbaum C."/>
            <person name="Birren B."/>
        </authorList>
    </citation>
    <scope>NUCLEOTIDE SEQUENCE</scope>
    <source>
        <strain evidence="5">ATCC 30864</strain>
    </source>
</reference>
<evidence type="ECO:0000259" key="2">
    <source>
        <dbReference type="PROSITE" id="PS50866"/>
    </source>
</evidence>
<dbReference type="InterPro" id="IPR036273">
    <property type="entry name" value="CRAL/TRIO_N_dom_sf"/>
</dbReference>
<dbReference type="SUPFAM" id="SSF52087">
    <property type="entry name" value="CRAL/TRIO domain"/>
    <property type="match status" value="1"/>
</dbReference>
<dbReference type="InterPro" id="IPR001251">
    <property type="entry name" value="CRAL-TRIO_dom"/>
</dbReference>
<dbReference type="PANTHER" id="PTHR23324:SF66">
    <property type="entry name" value="PROTEIN REAL-TIME"/>
    <property type="match status" value="1"/>
</dbReference>